<keyword evidence="2" id="KW-1185">Reference proteome</keyword>
<evidence type="ECO:0000313" key="1">
    <source>
        <dbReference type="EMBL" id="KAJ5709673.1"/>
    </source>
</evidence>
<dbReference type="Proteomes" id="UP001215712">
    <property type="component" value="Unassembled WGS sequence"/>
</dbReference>
<reference evidence="1" key="2">
    <citation type="submission" date="2023-01" db="EMBL/GenBank/DDBJ databases">
        <authorList>
            <person name="Petersen C."/>
        </authorList>
    </citation>
    <scope>NUCLEOTIDE SEQUENCE</scope>
    <source>
        <strain evidence="1">IBT 17514</strain>
    </source>
</reference>
<dbReference type="EMBL" id="JAQJAN010000018">
    <property type="protein sequence ID" value="KAJ5709673.1"/>
    <property type="molecule type" value="Genomic_DNA"/>
</dbReference>
<accession>A0AAD6MS83</accession>
<gene>
    <name evidence="1" type="ORF">N7493_009964</name>
</gene>
<protein>
    <submittedName>
        <fullName evidence="1">Uncharacterized protein</fullName>
    </submittedName>
</protein>
<sequence length="102" mass="11376">MSRLKQPLSNETRLWIENGRGKCKAAAITRIALDMTFHFYDADEVLYKIQGFSKHTRATTVAANLVTDLSWADEKPATLPPDGTDFSDDPIYLLVMSGLQGE</sequence>
<organism evidence="1 2">
    <name type="scientific">Penicillium malachiteum</name>
    <dbReference type="NCBI Taxonomy" id="1324776"/>
    <lineage>
        <taxon>Eukaryota</taxon>
        <taxon>Fungi</taxon>
        <taxon>Dikarya</taxon>
        <taxon>Ascomycota</taxon>
        <taxon>Pezizomycotina</taxon>
        <taxon>Eurotiomycetes</taxon>
        <taxon>Eurotiomycetidae</taxon>
        <taxon>Eurotiales</taxon>
        <taxon>Aspergillaceae</taxon>
        <taxon>Penicillium</taxon>
    </lineage>
</organism>
<proteinExistence type="predicted"/>
<name>A0AAD6MS83_9EURO</name>
<reference evidence="1" key="1">
    <citation type="journal article" date="2023" name="IMA Fungus">
        <title>Comparative genomic study of the Penicillium genus elucidates a diverse pangenome and 15 lateral gene transfer events.</title>
        <authorList>
            <person name="Petersen C."/>
            <person name="Sorensen T."/>
            <person name="Nielsen M.R."/>
            <person name="Sondergaard T.E."/>
            <person name="Sorensen J.L."/>
            <person name="Fitzpatrick D.A."/>
            <person name="Frisvad J.C."/>
            <person name="Nielsen K.L."/>
        </authorList>
    </citation>
    <scope>NUCLEOTIDE SEQUENCE</scope>
    <source>
        <strain evidence="1">IBT 17514</strain>
    </source>
</reference>
<comment type="caution">
    <text evidence="1">The sequence shown here is derived from an EMBL/GenBank/DDBJ whole genome shotgun (WGS) entry which is preliminary data.</text>
</comment>
<evidence type="ECO:0000313" key="2">
    <source>
        <dbReference type="Proteomes" id="UP001215712"/>
    </source>
</evidence>
<dbReference type="AlphaFoldDB" id="A0AAD6MS83"/>